<sequence>MSPDGFAPWQQRLYEQAAAAVDAGRLGHALLLCGPAGLGKRAVIEALAQYVLCEARAGGRACGRRRRACAPRS</sequence>
<protein>
    <submittedName>
        <fullName evidence="1">DNA polymerase-3 subunit delta</fullName>
    </submittedName>
</protein>
<dbReference type="Gene3D" id="3.40.50.300">
    <property type="entry name" value="P-loop containing nucleotide triphosphate hydrolases"/>
    <property type="match status" value="1"/>
</dbReference>
<dbReference type="EMBL" id="VLJS01000008">
    <property type="protein sequence ID" value="TWH16905.1"/>
    <property type="molecule type" value="Genomic_DNA"/>
</dbReference>
<dbReference type="Proteomes" id="UP000321583">
    <property type="component" value="Unassembled WGS sequence"/>
</dbReference>
<dbReference type="AlphaFoldDB" id="A0A562E4G1"/>
<dbReference type="InterPro" id="IPR027417">
    <property type="entry name" value="P-loop_NTPase"/>
</dbReference>
<evidence type="ECO:0000313" key="1">
    <source>
        <dbReference type="EMBL" id="TWH16905.1"/>
    </source>
</evidence>
<reference evidence="1 2" key="1">
    <citation type="submission" date="2019-07" db="EMBL/GenBank/DDBJ databases">
        <title>Genome sequencing of lignin-degrading bacterial isolates.</title>
        <authorList>
            <person name="Gladden J."/>
        </authorList>
    </citation>
    <scope>NUCLEOTIDE SEQUENCE [LARGE SCALE GENOMIC DNA]</scope>
    <source>
        <strain evidence="1 2">J19</strain>
    </source>
</reference>
<comment type="caution">
    <text evidence="1">The sequence shown here is derived from an EMBL/GenBank/DDBJ whole genome shotgun (WGS) entry which is preliminary data.</text>
</comment>
<name>A0A562E4G1_9GAMM</name>
<proteinExistence type="predicted"/>
<evidence type="ECO:0000313" key="2">
    <source>
        <dbReference type="Proteomes" id="UP000321583"/>
    </source>
</evidence>
<gene>
    <name evidence="1" type="ORF">L613_010500000040</name>
</gene>
<organism evidence="1 2">
    <name type="scientific">Pseudoxanthomonas taiwanensis J19</name>
    <dbReference type="NCBI Taxonomy" id="935569"/>
    <lineage>
        <taxon>Bacteria</taxon>
        <taxon>Pseudomonadati</taxon>
        <taxon>Pseudomonadota</taxon>
        <taxon>Gammaproteobacteria</taxon>
        <taxon>Lysobacterales</taxon>
        <taxon>Lysobacteraceae</taxon>
        <taxon>Pseudoxanthomonas</taxon>
    </lineage>
</organism>
<accession>A0A562E4G1</accession>
<keyword evidence="2" id="KW-1185">Reference proteome</keyword>
<dbReference type="Pfam" id="PF13177">
    <property type="entry name" value="DNA_pol3_delta2"/>
    <property type="match status" value="1"/>
</dbReference>
<dbReference type="SUPFAM" id="SSF52540">
    <property type="entry name" value="P-loop containing nucleoside triphosphate hydrolases"/>
    <property type="match status" value="1"/>
</dbReference>